<dbReference type="InterPro" id="IPR007838">
    <property type="entry name" value="Cell_div_ZapA-like"/>
</dbReference>
<evidence type="ECO:0008006" key="2">
    <source>
        <dbReference type="Google" id="ProtNLM"/>
    </source>
</evidence>
<dbReference type="InterPro" id="IPR036192">
    <property type="entry name" value="Cell_div_ZapA-like_sf"/>
</dbReference>
<dbReference type="AlphaFoldDB" id="A0A383F6U1"/>
<gene>
    <name evidence="1" type="ORF">METZ01_LOCUS517535</name>
</gene>
<organism evidence="1">
    <name type="scientific">marine metagenome</name>
    <dbReference type="NCBI Taxonomy" id="408172"/>
    <lineage>
        <taxon>unclassified sequences</taxon>
        <taxon>metagenomes</taxon>
        <taxon>ecological metagenomes</taxon>
    </lineage>
</organism>
<protein>
    <recommendedName>
        <fullName evidence="2">Cell division protein ZapA</fullName>
    </recommendedName>
</protein>
<proteinExistence type="predicted"/>
<accession>A0A383F6U1</accession>
<dbReference type="Pfam" id="PF05164">
    <property type="entry name" value="ZapA"/>
    <property type="match status" value="1"/>
</dbReference>
<sequence>MPLLTLTIDKSNYTIECEEGEETLLREAEKIINKKISELGETASLTKTKKFLMISLLLASELSSKQKKTESSIQFEKIEKELEILEGLIGKGFNVKKRN</sequence>
<evidence type="ECO:0000313" key="1">
    <source>
        <dbReference type="EMBL" id="SVE64681.1"/>
    </source>
</evidence>
<dbReference type="SUPFAM" id="SSF102829">
    <property type="entry name" value="Cell division protein ZapA-like"/>
    <property type="match status" value="1"/>
</dbReference>
<name>A0A383F6U1_9ZZZZ</name>
<dbReference type="EMBL" id="UINC01231931">
    <property type="protein sequence ID" value="SVE64681.1"/>
    <property type="molecule type" value="Genomic_DNA"/>
</dbReference>
<reference evidence="1" key="1">
    <citation type="submission" date="2018-05" db="EMBL/GenBank/DDBJ databases">
        <authorList>
            <person name="Lanie J.A."/>
            <person name="Ng W.-L."/>
            <person name="Kazmierczak K.M."/>
            <person name="Andrzejewski T.M."/>
            <person name="Davidsen T.M."/>
            <person name="Wayne K.J."/>
            <person name="Tettelin H."/>
            <person name="Glass J.I."/>
            <person name="Rusch D."/>
            <person name="Podicherti R."/>
            <person name="Tsui H.-C.T."/>
            <person name="Winkler M.E."/>
        </authorList>
    </citation>
    <scope>NUCLEOTIDE SEQUENCE</scope>
</reference>